<reference evidence="1 2" key="1">
    <citation type="journal article" date="2018" name="Nat. Biotechnol.">
        <title>A standardized bacterial taxonomy based on genome phylogeny substantially revises the tree of life.</title>
        <authorList>
            <person name="Parks D.H."/>
            <person name="Chuvochina M."/>
            <person name="Waite D.W."/>
            <person name="Rinke C."/>
            <person name="Skarshewski A."/>
            <person name="Chaumeil P.A."/>
            <person name="Hugenholtz P."/>
        </authorList>
    </citation>
    <scope>NUCLEOTIDE SEQUENCE [LARGE SCALE GENOMIC DNA]</scope>
    <source>
        <strain evidence="1">UBA10227</strain>
    </source>
</reference>
<name>A0A3D6BVB6_9FLAO</name>
<protein>
    <submittedName>
        <fullName evidence="1">Uncharacterized protein</fullName>
    </submittedName>
</protein>
<dbReference type="Proteomes" id="UP000263268">
    <property type="component" value="Unassembled WGS sequence"/>
</dbReference>
<sequence>MRELQKNAALYNWFIKQWDKRIIETFLTENKVYIMAGVQDPKTYYDLFLDLLNTPYSLKRIYPSVLIKSIKKEHYKSLSKK</sequence>
<evidence type="ECO:0000313" key="2">
    <source>
        <dbReference type="Proteomes" id="UP000263268"/>
    </source>
</evidence>
<dbReference type="EMBL" id="DPRK01000270">
    <property type="protein sequence ID" value="HCY83160.1"/>
    <property type="molecule type" value="Genomic_DNA"/>
</dbReference>
<proteinExistence type="predicted"/>
<gene>
    <name evidence="1" type="ORF">DHV22_16935</name>
</gene>
<dbReference type="AlphaFoldDB" id="A0A3D6BVB6"/>
<organism evidence="1 2">
    <name type="scientific">Xanthomarina gelatinilytica</name>
    <dbReference type="NCBI Taxonomy" id="1137281"/>
    <lineage>
        <taxon>Bacteria</taxon>
        <taxon>Pseudomonadati</taxon>
        <taxon>Bacteroidota</taxon>
        <taxon>Flavobacteriia</taxon>
        <taxon>Flavobacteriales</taxon>
        <taxon>Flavobacteriaceae</taxon>
        <taxon>Xanthomarina</taxon>
    </lineage>
</organism>
<evidence type="ECO:0000313" key="1">
    <source>
        <dbReference type="EMBL" id="HCY83160.1"/>
    </source>
</evidence>
<accession>A0A3D6BVB6</accession>
<comment type="caution">
    <text evidence="1">The sequence shown here is derived from an EMBL/GenBank/DDBJ whole genome shotgun (WGS) entry which is preliminary data.</text>
</comment>